<feature type="domain" description="F-box" evidence="1">
    <location>
        <begin position="57"/>
        <end position="105"/>
    </location>
</feature>
<dbReference type="Gene3D" id="3.80.10.10">
    <property type="entry name" value="Ribonuclease Inhibitor"/>
    <property type="match status" value="1"/>
</dbReference>
<name>A0A6P5ZNR4_DURZI</name>
<keyword evidence="2" id="KW-1185">Reference proteome</keyword>
<dbReference type="KEGG" id="dzi:111302631"/>
<evidence type="ECO:0000313" key="2">
    <source>
        <dbReference type="Proteomes" id="UP000515121"/>
    </source>
</evidence>
<dbReference type="InterPro" id="IPR036047">
    <property type="entry name" value="F-box-like_dom_sf"/>
</dbReference>
<dbReference type="SMART" id="SM00256">
    <property type="entry name" value="FBOX"/>
    <property type="match status" value="1"/>
</dbReference>
<protein>
    <submittedName>
        <fullName evidence="3">F-box/LRR-repeat protein At3g58900-like</fullName>
    </submittedName>
</protein>
<dbReference type="OrthoDB" id="613853at2759"/>
<dbReference type="PROSITE" id="PS50181">
    <property type="entry name" value="FBOX"/>
    <property type="match status" value="1"/>
</dbReference>
<dbReference type="InterPro" id="IPR032675">
    <property type="entry name" value="LRR_dom_sf"/>
</dbReference>
<organism evidence="2 3">
    <name type="scientific">Durio zibethinus</name>
    <name type="common">Durian</name>
    <dbReference type="NCBI Taxonomy" id="66656"/>
    <lineage>
        <taxon>Eukaryota</taxon>
        <taxon>Viridiplantae</taxon>
        <taxon>Streptophyta</taxon>
        <taxon>Embryophyta</taxon>
        <taxon>Tracheophyta</taxon>
        <taxon>Spermatophyta</taxon>
        <taxon>Magnoliopsida</taxon>
        <taxon>eudicotyledons</taxon>
        <taxon>Gunneridae</taxon>
        <taxon>Pentapetalae</taxon>
        <taxon>rosids</taxon>
        <taxon>malvids</taxon>
        <taxon>Malvales</taxon>
        <taxon>Malvaceae</taxon>
        <taxon>Helicteroideae</taxon>
        <taxon>Durio</taxon>
    </lineage>
</organism>
<dbReference type="Gene3D" id="1.20.1280.50">
    <property type="match status" value="1"/>
</dbReference>
<dbReference type="Pfam" id="PF23622">
    <property type="entry name" value="LRR_At1g61320_AtMIF1"/>
    <property type="match status" value="1"/>
</dbReference>
<accession>A0A6P5ZNR4</accession>
<dbReference type="RefSeq" id="XP_022754187.1">
    <property type="nucleotide sequence ID" value="XM_022898452.1"/>
</dbReference>
<dbReference type="Pfam" id="PF00646">
    <property type="entry name" value="F-box"/>
    <property type="match status" value="1"/>
</dbReference>
<dbReference type="InterPro" id="IPR055357">
    <property type="entry name" value="LRR_At1g61320_AtMIF1"/>
</dbReference>
<dbReference type="InterPro" id="IPR001810">
    <property type="entry name" value="F-box_dom"/>
</dbReference>
<dbReference type="InterPro" id="IPR053772">
    <property type="entry name" value="At1g61320/At1g61330-like"/>
</dbReference>
<evidence type="ECO:0000259" key="1">
    <source>
        <dbReference type="PROSITE" id="PS50181"/>
    </source>
</evidence>
<evidence type="ECO:0000313" key="3">
    <source>
        <dbReference type="RefSeq" id="XP_022754187.1"/>
    </source>
</evidence>
<dbReference type="AlphaFoldDB" id="A0A6P5ZNR4"/>
<dbReference type="SUPFAM" id="SSF81383">
    <property type="entry name" value="F-box domain"/>
    <property type="match status" value="1"/>
</dbReference>
<gene>
    <name evidence="3" type="primary">LOC111302631</name>
</gene>
<dbReference type="PANTHER" id="PTHR34145">
    <property type="entry name" value="OS02G0105600 PROTEIN"/>
    <property type="match status" value="1"/>
</dbReference>
<reference evidence="3" key="1">
    <citation type="submission" date="2025-08" db="UniProtKB">
        <authorList>
            <consortium name="RefSeq"/>
        </authorList>
    </citation>
    <scope>IDENTIFICATION</scope>
    <source>
        <tissue evidence="3">Fruit stalk</tissue>
    </source>
</reference>
<dbReference type="SUPFAM" id="SSF52047">
    <property type="entry name" value="RNI-like"/>
    <property type="match status" value="1"/>
</dbReference>
<dbReference type="PANTHER" id="PTHR34145:SF28">
    <property type="entry name" value="F-BOX DOMAIN-CONTAINING PROTEIN"/>
    <property type="match status" value="1"/>
</dbReference>
<proteinExistence type="predicted"/>
<dbReference type="GeneID" id="111302631"/>
<sequence length="528" mass="59891">MEVNKDVKANGLDKRPSFGTLIQVSGSTLATMVSGKPKPPEDSTTQDIAHECQHLMADRISSLPDEILVHILGFLLMKDAVATSVLSRGWRNLWKSLTTFKFDPVNKLGVYNRDIITLKSRVKQSRMQSYANWVNEVLQQLQHLRNVEEFWICSDFCENGAPYFDHWIAFAVEKKVRILNINLADDDGYCSEWKRCSFPTLSLSKEKASSVIQLSLRGVEICSPGFNIFTSLTSLTLTCLILTGDVCETAFSNCPLLEHLHIRVAYNLVNLKLVGSGLSRLKFLELYYCNHLKNVEIYAPNLVSFKYAGLKTHFAFKYVPKLVEARFGACSYYCNYELIKGGYNLISYAFSQLDSICTHFESLVLETNTMEVEGMSPQLCPTFISLKVLILFVDATCVNCIGLPSFLEACPVLSKFEVHINVHDTSIELKSRDQLSKASLSPHRFLKEIELSGFLHFLDQSYEMELVQYLVKTAVSLQKLTIITRAKCLQMDSDKIVWSKRKEEMQNARERAKQLCTELLPMAEVIVL</sequence>
<dbReference type="Proteomes" id="UP000515121">
    <property type="component" value="Unplaced"/>
</dbReference>
<dbReference type="CDD" id="cd22160">
    <property type="entry name" value="F-box_AtFBL13-like"/>
    <property type="match status" value="1"/>
</dbReference>
<dbReference type="InterPro" id="IPR053781">
    <property type="entry name" value="F-box_AtFBL13-like"/>
</dbReference>